<comment type="caution">
    <text evidence="16">The sequence shown here is derived from an EMBL/GenBank/DDBJ whole genome shotgun (WGS) entry which is preliminary data.</text>
</comment>
<dbReference type="AlphaFoldDB" id="A0A811K1U7"/>
<dbReference type="GO" id="GO:0015280">
    <property type="term" value="F:ligand-gated sodium channel activity"/>
    <property type="evidence" value="ECO:0007669"/>
    <property type="project" value="TreeGrafter"/>
</dbReference>
<dbReference type="InterPro" id="IPR001873">
    <property type="entry name" value="ENaC"/>
</dbReference>
<dbReference type="PANTHER" id="PTHR11690">
    <property type="entry name" value="AMILORIDE-SENSITIVE SODIUM CHANNEL-RELATED"/>
    <property type="match status" value="1"/>
</dbReference>
<evidence type="ECO:0000256" key="4">
    <source>
        <dbReference type="ARBA" id="ARBA00022461"/>
    </source>
</evidence>
<evidence type="ECO:0000256" key="6">
    <source>
        <dbReference type="ARBA" id="ARBA00022989"/>
    </source>
</evidence>
<keyword evidence="3 13" id="KW-0813">Transport</keyword>
<evidence type="ECO:0000256" key="1">
    <source>
        <dbReference type="ARBA" id="ARBA00004141"/>
    </source>
</evidence>
<dbReference type="Gene3D" id="1.10.287.770">
    <property type="entry name" value="YojJ-like"/>
    <property type="match status" value="1"/>
</dbReference>
<keyword evidence="5 13" id="KW-0812">Transmembrane</keyword>
<name>A0A811K1U7_9BILA</name>
<evidence type="ECO:0000256" key="9">
    <source>
        <dbReference type="ARBA" id="ARBA00023136"/>
    </source>
</evidence>
<keyword evidence="8 13" id="KW-0406">Ion transport</keyword>
<evidence type="ECO:0000256" key="13">
    <source>
        <dbReference type="RuleBase" id="RU000679"/>
    </source>
</evidence>
<evidence type="ECO:0000256" key="3">
    <source>
        <dbReference type="ARBA" id="ARBA00022448"/>
    </source>
</evidence>
<evidence type="ECO:0000313" key="17">
    <source>
        <dbReference type="Proteomes" id="UP000614601"/>
    </source>
</evidence>
<keyword evidence="10" id="KW-0325">Glycoprotein</keyword>
<evidence type="ECO:0000256" key="10">
    <source>
        <dbReference type="ARBA" id="ARBA00023180"/>
    </source>
</evidence>
<keyword evidence="7" id="KW-0915">Sodium</keyword>
<keyword evidence="9 15" id="KW-0472">Membrane</keyword>
<feature type="region of interest" description="Disordered" evidence="14">
    <location>
        <begin position="331"/>
        <end position="360"/>
    </location>
</feature>
<evidence type="ECO:0000256" key="8">
    <source>
        <dbReference type="ARBA" id="ARBA00023065"/>
    </source>
</evidence>
<sequence length="360" mass="40472">MVVSCQYNLEDCNLTETVDFYDPYNGLCHMINPNMTWNSSRAGPYNGMRIALRSPSDTYLPWESTAAIIFFIHGTNETPFQDAFGYFAEIGRCNSVGMTYMKRQKLPEPYNDCSDDGDGAPNYYSNGYEIEACIRSCLQNNIIDKCGCYDPQYNYPSNVTVPSCYNMGDINAAMDCADAIINVVDQNSVSNNSACNCPYGCDLSYYKIGMSQTNWPASTYTPSECTSPSAYWTTVAECIQWYKDNTAMLEIYYEQPSYQSNVETSAYTVINMVADIGGQLGLWLGMSVISIVEMFILACATVAFMIIRPEPINLDGYDYWAEFDKPSDKRREELYAKGKSSDDDLPPRVTYPQPVENTVT</sequence>
<dbReference type="Gene3D" id="2.60.470.10">
    <property type="entry name" value="Acid-sensing ion channels like domains"/>
    <property type="match status" value="1"/>
</dbReference>
<dbReference type="OrthoDB" id="5874059at2759"/>
<keyword evidence="6 15" id="KW-1133">Transmembrane helix</keyword>
<feature type="compositionally biased region" description="Basic and acidic residues" evidence="14">
    <location>
        <begin position="331"/>
        <end position="346"/>
    </location>
</feature>
<evidence type="ECO:0000256" key="12">
    <source>
        <dbReference type="ARBA" id="ARBA00023303"/>
    </source>
</evidence>
<evidence type="ECO:0000313" key="16">
    <source>
        <dbReference type="EMBL" id="CAD5209622.1"/>
    </source>
</evidence>
<dbReference type="InterPro" id="IPR020903">
    <property type="entry name" value="ENaC_CS"/>
</dbReference>
<reference evidence="16" key="1">
    <citation type="submission" date="2020-09" db="EMBL/GenBank/DDBJ databases">
        <authorList>
            <person name="Kikuchi T."/>
        </authorList>
    </citation>
    <scope>NUCLEOTIDE SEQUENCE</scope>
    <source>
        <strain evidence="16">SH1</strain>
    </source>
</reference>
<feature type="transmembrane region" description="Helical" evidence="15">
    <location>
        <begin position="280"/>
        <end position="307"/>
    </location>
</feature>
<organism evidence="16 17">
    <name type="scientific">Bursaphelenchus okinawaensis</name>
    <dbReference type="NCBI Taxonomy" id="465554"/>
    <lineage>
        <taxon>Eukaryota</taxon>
        <taxon>Metazoa</taxon>
        <taxon>Ecdysozoa</taxon>
        <taxon>Nematoda</taxon>
        <taxon>Chromadorea</taxon>
        <taxon>Rhabditida</taxon>
        <taxon>Tylenchina</taxon>
        <taxon>Tylenchomorpha</taxon>
        <taxon>Aphelenchoidea</taxon>
        <taxon>Aphelenchoididae</taxon>
        <taxon>Bursaphelenchus</taxon>
    </lineage>
</organism>
<dbReference type="EMBL" id="CAJFDH010000002">
    <property type="protein sequence ID" value="CAD5209622.1"/>
    <property type="molecule type" value="Genomic_DNA"/>
</dbReference>
<comment type="similarity">
    <text evidence="2 13">Belongs to the amiloride-sensitive sodium channel (TC 1.A.6) family.</text>
</comment>
<protein>
    <submittedName>
        <fullName evidence="16">Uncharacterized protein</fullName>
    </submittedName>
</protein>
<dbReference type="PRINTS" id="PR01078">
    <property type="entry name" value="AMINACHANNEL"/>
</dbReference>
<evidence type="ECO:0000256" key="7">
    <source>
        <dbReference type="ARBA" id="ARBA00023053"/>
    </source>
</evidence>
<dbReference type="PROSITE" id="PS01206">
    <property type="entry name" value="ASC"/>
    <property type="match status" value="1"/>
</dbReference>
<comment type="subcellular location">
    <subcellularLocation>
        <location evidence="1">Membrane</location>
        <topology evidence="1">Multi-pass membrane protein</topology>
    </subcellularLocation>
</comment>
<dbReference type="EMBL" id="CAJFCW020000002">
    <property type="protein sequence ID" value="CAG9089728.1"/>
    <property type="molecule type" value="Genomic_DNA"/>
</dbReference>
<accession>A0A811K1U7</accession>
<dbReference type="PANTHER" id="PTHR11690:SF153">
    <property type="entry name" value="AMILORIDE-SENSITIVE SODIUM CHANNEL"/>
    <property type="match status" value="1"/>
</dbReference>
<evidence type="ECO:0000256" key="15">
    <source>
        <dbReference type="SAM" id="Phobius"/>
    </source>
</evidence>
<dbReference type="Proteomes" id="UP000614601">
    <property type="component" value="Unassembled WGS sequence"/>
</dbReference>
<evidence type="ECO:0000256" key="14">
    <source>
        <dbReference type="SAM" id="MobiDB-lite"/>
    </source>
</evidence>
<gene>
    <name evidence="16" type="ORF">BOKJ2_LOCUS2779</name>
</gene>
<evidence type="ECO:0000256" key="2">
    <source>
        <dbReference type="ARBA" id="ARBA00007193"/>
    </source>
</evidence>
<dbReference type="Pfam" id="PF00858">
    <property type="entry name" value="ASC"/>
    <property type="match status" value="1"/>
</dbReference>
<proteinExistence type="inferred from homology"/>
<keyword evidence="12 13" id="KW-0407">Ion channel</keyword>
<keyword evidence="11 13" id="KW-0739">Sodium transport</keyword>
<keyword evidence="17" id="KW-1185">Reference proteome</keyword>
<evidence type="ECO:0000256" key="11">
    <source>
        <dbReference type="ARBA" id="ARBA00023201"/>
    </source>
</evidence>
<dbReference type="GO" id="GO:0005886">
    <property type="term" value="C:plasma membrane"/>
    <property type="evidence" value="ECO:0007669"/>
    <property type="project" value="TreeGrafter"/>
</dbReference>
<dbReference type="Proteomes" id="UP000783686">
    <property type="component" value="Unassembled WGS sequence"/>
</dbReference>
<evidence type="ECO:0000256" key="5">
    <source>
        <dbReference type="ARBA" id="ARBA00022692"/>
    </source>
</evidence>
<keyword evidence="4 13" id="KW-0894">Sodium channel</keyword>